<dbReference type="AlphaFoldDB" id="A0A4Y7Q4B5"/>
<dbReference type="PROSITE" id="PS51257">
    <property type="entry name" value="PROKAR_LIPOPROTEIN"/>
    <property type="match status" value="1"/>
</dbReference>
<feature type="transmembrane region" description="Helical" evidence="1">
    <location>
        <begin position="7"/>
        <end position="28"/>
    </location>
</feature>
<evidence type="ECO:0000313" key="3">
    <source>
        <dbReference type="EMBL" id="TDL22225.1"/>
    </source>
</evidence>
<dbReference type="InterPro" id="IPR000073">
    <property type="entry name" value="AB_hydrolase_1"/>
</dbReference>
<dbReference type="STRING" id="50990.A0A4Y7Q4B5"/>
<dbReference type="Proteomes" id="UP000294933">
    <property type="component" value="Unassembled WGS sequence"/>
</dbReference>
<feature type="domain" description="AB hydrolase-1" evidence="2">
    <location>
        <begin position="111"/>
        <end position="302"/>
    </location>
</feature>
<dbReference type="GO" id="GO:0005789">
    <property type="term" value="C:endoplasmic reticulum membrane"/>
    <property type="evidence" value="ECO:0007669"/>
    <property type="project" value="TreeGrafter"/>
</dbReference>
<keyword evidence="1" id="KW-0812">Transmembrane</keyword>
<name>A0A4Y7Q4B5_9AGAM</name>
<dbReference type="OrthoDB" id="446723at2759"/>
<keyword evidence="1" id="KW-1133">Transmembrane helix</keyword>
<dbReference type="InterPro" id="IPR029058">
    <property type="entry name" value="AB_hydrolase_fold"/>
</dbReference>
<dbReference type="GO" id="GO:0006660">
    <property type="term" value="P:phosphatidylserine catabolic process"/>
    <property type="evidence" value="ECO:0007669"/>
    <property type="project" value="TreeGrafter"/>
</dbReference>
<dbReference type="Gene3D" id="3.40.50.1820">
    <property type="entry name" value="alpha/beta hydrolase"/>
    <property type="match status" value="1"/>
</dbReference>
<organism evidence="3 4">
    <name type="scientific">Rickenella mellea</name>
    <dbReference type="NCBI Taxonomy" id="50990"/>
    <lineage>
        <taxon>Eukaryota</taxon>
        <taxon>Fungi</taxon>
        <taxon>Dikarya</taxon>
        <taxon>Basidiomycota</taxon>
        <taxon>Agaricomycotina</taxon>
        <taxon>Agaricomycetes</taxon>
        <taxon>Hymenochaetales</taxon>
        <taxon>Rickenellaceae</taxon>
        <taxon>Rickenella</taxon>
    </lineage>
</organism>
<accession>A0A4Y7Q4B5</accession>
<keyword evidence="4" id="KW-1185">Reference proteome</keyword>
<gene>
    <name evidence="3" type="ORF">BD410DRAFT_749003</name>
</gene>
<evidence type="ECO:0000259" key="2">
    <source>
        <dbReference type="Pfam" id="PF00561"/>
    </source>
</evidence>
<keyword evidence="3" id="KW-0378">Hydrolase</keyword>
<dbReference type="Pfam" id="PF00561">
    <property type="entry name" value="Abhydrolase_1"/>
    <property type="match status" value="1"/>
</dbReference>
<dbReference type="VEuPathDB" id="FungiDB:BD410DRAFT_749003"/>
<reference evidence="3 4" key="1">
    <citation type="submission" date="2018-06" db="EMBL/GenBank/DDBJ databases">
        <title>A transcriptomic atlas of mushroom development highlights an independent origin of complex multicellularity.</title>
        <authorList>
            <consortium name="DOE Joint Genome Institute"/>
            <person name="Krizsan K."/>
            <person name="Almasi E."/>
            <person name="Merenyi Z."/>
            <person name="Sahu N."/>
            <person name="Viragh M."/>
            <person name="Koszo T."/>
            <person name="Mondo S."/>
            <person name="Kiss B."/>
            <person name="Balint B."/>
            <person name="Kues U."/>
            <person name="Barry K."/>
            <person name="Hegedus J.C."/>
            <person name="Henrissat B."/>
            <person name="Johnson J."/>
            <person name="Lipzen A."/>
            <person name="Ohm R."/>
            <person name="Nagy I."/>
            <person name="Pangilinan J."/>
            <person name="Yan J."/>
            <person name="Xiong Y."/>
            <person name="Grigoriev I.V."/>
            <person name="Hibbett D.S."/>
            <person name="Nagy L.G."/>
        </authorList>
    </citation>
    <scope>NUCLEOTIDE SEQUENCE [LARGE SCALE GENOMIC DNA]</scope>
    <source>
        <strain evidence="3 4">SZMC22713</strain>
    </source>
</reference>
<dbReference type="GO" id="GO:0052651">
    <property type="term" value="P:monoacylglycerol catabolic process"/>
    <property type="evidence" value="ECO:0007669"/>
    <property type="project" value="TreeGrafter"/>
</dbReference>
<proteinExistence type="predicted"/>
<dbReference type="GO" id="GO:0047372">
    <property type="term" value="F:monoacylglycerol lipase activity"/>
    <property type="evidence" value="ECO:0007669"/>
    <property type="project" value="TreeGrafter"/>
</dbReference>
<evidence type="ECO:0000256" key="1">
    <source>
        <dbReference type="SAM" id="Phobius"/>
    </source>
</evidence>
<protein>
    <submittedName>
        <fullName evidence="3">Alpha/beta-hydrolase</fullName>
    </submittedName>
</protein>
<dbReference type="SUPFAM" id="SSF53474">
    <property type="entry name" value="alpha/beta-Hydrolases"/>
    <property type="match status" value="1"/>
</dbReference>
<dbReference type="GO" id="GO:0004622">
    <property type="term" value="F:phosphatidylcholine lysophospholipase activity"/>
    <property type="evidence" value="ECO:0007669"/>
    <property type="project" value="TreeGrafter"/>
</dbReference>
<dbReference type="PANTHER" id="PTHR12277:SF194">
    <property type="entry name" value="FI04476P"/>
    <property type="match status" value="1"/>
</dbReference>
<sequence length="391" mass="43256">MLARVQYALVVFGACYVVLVALLTVPFFQKHAIFMHAVRWPLFANFDLTAKYNLPVHRTLNLRITTSDNITLGAWLVFPTNALQKDDQPTVLLPKSTPTTSEVDLSISTRPTILYFHGNAASRAVSFRVQAYTSYTARFGANVLVIDYRGYADSGGTPSEIGLGRDARAAWDYLIAHGAKPQDVLIVGQSLGTGVSAALANELSQEGVQPKGVVLLAPFTSLDALLVDYNLFGFIPLLRPLDVIPFATTLITKFVRHHFDTQSVLPNIKTPILIAHSRDDFDIPYFHSLALFNKLLERHIPPLPPLPTSPVDISQADWDEYQSKLLARRVGQAQLVRKQKIDGFGEISTFDNSPGNAVVYVETLWGGHDRIGIQEGVMDLMARMFNLTYGC</sequence>
<keyword evidence="1" id="KW-0472">Membrane</keyword>
<dbReference type="PANTHER" id="PTHR12277">
    <property type="entry name" value="ALPHA/BETA HYDROLASE DOMAIN-CONTAINING PROTEIN"/>
    <property type="match status" value="1"/>
</dbReference>
<evidence type="ECO:0000313" key="4">
    <source>
        <dbReference type="Proteomes" id="UP000294933"/>
    </source>
</evidence>
<dbReference type="EMBL" id="ML170176">
    <property type="protein sequence ID" value="TDL22225.1"/>
    <property type="molecule type" value="Genomic_DNA"/>
</dbReference>